<dbReference type="EMBL" id="SGIT01000006">
    <property type="protein sequence ID" value="RZF58026.1"/>
    <property type="molecule type" value="Genomic_DNA"/>
</dbReference>
<evidence type="ECO:0000256" key="1">
    <source>
        <dbReference type="ARBA" id="ARBA00004141"/>
    </source>
</evidence>
<feature type="transmembrane region" description="Helical" evidence="5">
    <location>
        <begin position="69"/>
        <end position="90"/>
    </location>
</feature>
<keyword evidence="3 5" id="KW-1133">Transmembrane helix</keyword>
<reference evidence="7 8" key="1">
    <citation type="submission" date="2019-02" db="EMBL/GenBank/DDBJ databases">
        <authorList>
            <person name="Li Y."/>
        </authorList>
    </citation>
    <scope>NUCLEOTIDE SEQUENCE [LARGE SCALE GENOMIC DNA]</scope>
    <source>
        <strain evidence="7 8">30C10-4-7</strain>
    </source>
</reference>
<dbReference type="UniPathway" id="UPA00895"/>
<evidence type="ECO:0000256" key="3">
    <source>
        <dbReference type="ARBA" id="ARBA00022989"/>
    </source>
</evidence>
<name>A0A4Q6XPH2_9SPHI</name>
<comment type="caution">
    <text evidence="7">The sequence shown here is derived from an EMBL/GenBank/DDBJ whole genome shotgun (WGS) entry which is preliminary data.</text>
</comment>
<feature type="domain" description="Methylamine utilisation protein MauE" evidence="6">
    <location>
        <begin position="2"/>
        <end position="127"/>
    </location>
</feature>
<dbReference type="GO" id="GO:0016020">
    <property type="term" value="C:membrane"/>
    <property type="evidence" value="ECO:0007669"/>
    <property type="project" value="UniProtKB-SubCell"/>
</dbReference>
<dbReference type="Pfam" id="PF07291">
    <property type="entry name" value="MauE"/>
    <property type="match status" value="1"/>
</dbReference>
<protein>
    <recommendedName>
        <fullName evidence="6">Methylamine utilisation protein MauE domain-containing protein</fullName>
    </recommendedName>
</protein>
<evidence type="ECO:0000259" key="6">
    <source>
        <dbReference type="Pfam" id="PF07291"/>
    </source>
</evidence>
<dbReference type="GO" id="GO:0030416">
    <property type="term" value="P:methylamine metabolic process"/>
    <property type="evidence" value="ECO:0007669"/>
    <property type="project" value="InterPro"/>
</dbReference>
<accession>A0A4Q6XPH2</accession>
<comment type="subcellular location">
    <subcellularLocation>
        <location evidence="1">Membrane</location>
        <topology evidence="1">Multi-pass membrane protein</topology>
    </subcellularLocation>
</comment>
<sequence>MILRIITGLLLAMWIPATMDKLVHFGEFSNGMLKQPFPDSLGRALVYLLPAMEILTVLLLVIQQFARSGFLLSAALMAVFSNYVGMTLLLGQHDLPCICGSLIPKLGWFWHFWFNLLFLALSILGYYVERNYRRSVGSVEPASRAGRPKDNILKSFFNSLNLKQ</sequence>
<dbReference type="InterPro" id="IPR009908">
    <property type="entry name" value="Methylamine_util_MauE"/>
</dbReference>
<dbReference type="Proteomes" id="UP000292855">
    <property type="component" value="Unassembled WGS sequence"/>
</dbReference>
<evidence type="ECO:0000256" key="5">
    <source>
        <dbReference type="SAM" id="Phobius"/>
    </source>
</evidence>
<evidence type="ECO:0000256" key="2">
    <source>
        <dbReference type="ARBA" id="ARBA00022692"/>
    </source>
</evidence>
<keyword evidence="2 5" id="KW-0812">Transmembrane</keyword>
<dbReference type="AlphaFoldDB" id="A0A4Q6XPH2"/>
<feature type="transmembrane region" description="Helical" evidence="5">
    <location>
        <begin position="44"/>
        <end position="62"/>
    </location>
</feature>
<evidence type="ECO:0000313" key="7">
    <source>
        <dbReference type="EMBL" id="RZF58026.1"/>
    </source>
</evidence>
<evidence type="ECO:0000256" key="4">
    <source>
        <dbReference type="ARBA" id="ARBA00023136"/>
    </source>
</evidence>
<keyword evidence="4 5" id="KW-0472">Membrane</keyword>
<gene>
    <name evidence="7" type="ORF">EWE74_19665</name>
</gene>
<feature type="transmembrane region" description="Helical" evidence="5">
    <location>
        <begin position="110"/>
        <end position="128"/>
    </location>
</feature>
<keyword evidence="8" id="KW-1185">Reference proteome</keyword>
<evidence type="ECO:0000313" key="8">
    <source>
        <dbReference type="Proteomes" id="UP000292855"/>
    </source>
</evidence>
<dbReference type="OrthoDB" id="673785at2"/>
<proteinExistence type="predicted"/>
<organism evidence="7 8">
    <name type="scientific">Sphingobacterium corticibacterium</name>
    <dbReference type="NCBI Taxonomy" id="2484746"/>
    <lineage>
        <taxon>Bacteria</taxon>
        <taxon>Pseudomonadati</taxon>
        <taxon>Bacteroidota</taxon>
        <taxon>Sphingobacteriia</taxon>
        <taxon>Sphingobacteriales</taxon>
        <taxon>Sphingobacteriaceae</taxon>
        <taxon>Sphingobacterium</taxon>
    </lineage>
</organism>